<proteinExistence type="predicted"/>
<evidence type="ECO:0000313" key="4">
    <source>
        <dbReference type="Proteomes" id="UP001303373"/>
    </source>
</evidence>
<dbReference type="Proteomes" id="UP001303373">
    <property type="component" value="Chromosome 7"/>
</dbReference>
<dbReference type="AlphaFoldDB" id="A0AAQ3M7A7"/>
<keyword evidence="4" id="KW-1185">Reference proteome</keyword>
<evidence type="ECO:0000256" key="2">
    <source>
        <dbReference type="SAM" id="Phobius"/>
    </source>
</evidence>
<name>A0AAQ3M7A7_9PEZI</name>
<accession>A0AAQ3M7A7</accession>
<keyword evidence="2" id="KW-0472">Membrane</keyword>
<evidence type="ECO:0000313" key="3">
    <source>
        <dbReference type="EMBL" id="WPH02257.1"/>
    </source>
</evidence>
<feature type="transmembrane region" description="Helical" evidence="2">
    <location>
        <begin position="684"/>
        <end position="708"/>
    </location>
</feature>
<dbReference type="EMBL" id="CP138586">
    <property type="protein sequence ID" value="WPH02257.1"/>
    <property type="molecule type" value="Genomic_DNA"/>
</dbReference>
<feature type="transmembrane region" description="Helical" evidence="2">
    <location>
        <begin position="20"/>
        <end position="46"/>
    </location>
</feature>
<protein>
    <submittedName>
        <fullName evidence="3">Uncharacterized protein</fullName>
    </submittedName>
</protein>
<keyword evidence="2" id="KW-1133">Transmembrane helix</keyword>
<feature type="transmembrane region" description="Helical" evidence="2">
    <location>
        <begin position="86"/>
        <end position="106"/>
    </location>
</feature>
<keyword evidence="2" id="KW-0812">Transmembrane</keyword>
<evidence type="ECO:0000256" key="1">
    <source>
        <dbReference type="SAM" id="MobiDB-lite"/>
    </source>
</evidence>
<feature type="region of interest" description="Disordered" evidence="1">
    <location>
        <begin position="784"/>
        <end position="844"/>
    </location>
</feature>
<organism evidence="3 4">
    <name type="scientific">Acrodontium crateriforme</name>
    <dbReference type="NCBI Taxonomy" id="150365"/>
    <lineage>
        <taxon>Eukaryota</taxon>
        <taxon>Fungi</taxon>
        <taxon>Dikarya</taxon>
        <taxon>Ascomycota</taxon>
        <taxon>Pezizomycotina</taxon>
        <taxon>Dothideomycetes</taxon>
        <taxon>Dothideomycetidae</taxon>
        <taxon>Mycosphaerellales</taxon>
        <taxon>Teratosphaeriaceae</taxon>
        <taxon>Acrodontium</taxon>
    </lineage>
</organism>
<gene>
    <name evidence="3" type="ORF">R9X50_00511300</name>
</gene>
<reference evidence="3 4" key="1">
    <citation type="submission" date="2023-11" db="EMBL/GenBank/DDBJ databases">
        <title>An acidophilic fungus is an integral part of prey digestion in a carnivorous sundew plant.</title>
        <authorList>
            <person name="Tsai I.J."/>
        </authorList>
    </citation>
    <scope>NUCLEOTIDE SEQUENCE [LARGE SCALE GENOMIC DNA]</scope>
    <source>
        <strain evidence="3">169a</strain>
    </source>
</reference>
<sequence>MPINYDLDQLRVGLSLNQVASLISGGVSILHTLFPVLIAAILVALISAKSFNAATWSALGREVQKSALPTILMCDGGISFNLKPSVFLMCCLSIFYAALLPTAGFLTPIPLTEEIRPASHTTDVDFRYIRDTTFFGQGTPDRPNVAITRVCDHAALYGDCPNTVYNDSTIRLQYPGHVVVNTSIPELTTAPYETTSMAATVAKPLDIQFRNFYEGHWIYLNNNESRLVGGGRPLTSFVLQDGFQLVEGLIIDTTDGGVGIRNHTIPIGHPLGTEWEEDILWIKPVTACTATNLTLGFSVSQNHFTDTDDGYLSSSDGFAVLNEDPPTPRWDSDDNQNNWRVISPVPDLQDRANNAAWWNNLFVAKQLGINSSEVGRKYTAQSQGYAQVASPNSIIITAMDGLFLDNNRYATSLSNGRNFSAYSARCAGYDDLDPSTPEKAFVRCGYLYSVPEAVDNPTRQLNLNSEWSQQLYTCASSVKASIKVVSFRSNGTEALGAITVLNVESKKYDGTSLPRWAVEKAWGYSISDINLFWGLTNANFDNSSTLQVTESEELYLPAMNHYDVFGNLRDDFAAGTAFGAVWNSVYQSAAAVRGTALAFVPSYSGETNYAQTLKWYKKSRTAEGSANILNLIWTDLVASTIVGTVNGYDTQGQDGLVARSESSVIGQRTVSLLMHNVGYSDWRYALPAVALLLLFVLLVVTALVFCCVGRASTGRMKHYINQTSIGRAIAQVQHPDAAPIHATSKQWKKTAGKTKIDIPAPLRKNGKLSPAREALVPLHYANENGVRPDAHSQPSAESIELANQGGGASYSPIDYHDEDDRRAPFYNPDHASSPTSDQHRRLMR</sequence>
<feature type="compositionally biased region" description="Basic and acidic residues" evidence="1">
    <location>
        <begin position="814"/>
        <end position="823"/>
    </location>
</feature>